<feature type="compositionally biased region" description="Polar residues" evidence="1">
    <location>
        <begin position="299"/>
        <end position="319"/>
    </location>
</feature>
<name>A0AAU9IYT7_9CILI</name>
<feature type="compositionally biased region" description="Basic and acidic residues" evidence="1">
    <location>
        <begin position="147"/>
        <end position="156"/>
    </location>
</feature>
<dbReference type="Proteomes" id="UP001162131">
    <property type="component" value="Unassembled WGS sequence"/>
</dbReference>
<gene>
    <name evidence="2" type="ORF">BSTOLATCC_MIC20771</name>
</gene>
<evidence type="ECO:0000313" key="3">
    <source>
        <dbReference type="Proteomes" id="UP001162131"/>
    </source>
</evidence>
<feature type="region of interest" description="Disordered" evidence="1">
    <location>
        <begin position="123"/>
        <end position="179"/>
    </location>
</feature>
<feature type="region of interest" description="Disordered" evidence="1">
    <location>
        <begin position="261"/>
        <end position="321"/>
    </location>
</feature>
<feature type="region of interest" description="Disordered" evidence="1">
    <location>
        <begin position="205"/>
        <end position="243"/>
    </location>
</feature>
<comment type="caution">
    <text evidence="2">The sequence shown here is derived from an EMBL/GenBank/DDBJ whole genome shotgun (WGS) entry which is preliminary data.</text>
</comment>
<protein>
    <submittedName>
        <fullName evidence="2">Uncharacterized protein</fullName>
    </submittedName>
</protein>
<sequence>MPKGVKVISYDKQGVGKRFKSSKKRHSWRLEIEGDQIQVDLYISKISGKRKIVVNGDIRHQSSKSVGMLQYPFVWKDHNLNVIQQGDSYDLRVDSVSFEHMFLQAKNQAEFGYEKKYIDDNFSNNEDGGFGPGGFERNENFGQAPEYSEKEEKHEYPPTQFNPSKAVPSNPFDECFEEPYYENDGENAREQELKPIHKYDQWGTLEAPANEQKPKPIGIRPPEPKRQAPKSQAINQPPPASQNIFTAPEIKQTRTEIHGDLFENPSIPNQASKPPAPKPAALPDFPQSSNPFDVFDAPPNTTNAGGQGFPQNPSMNPTMNYPAMPPQAMQFNTGMPGNYYMPAMNQFYTANPYYYSPFMQQPK</sequence>
<feature type="compositionally biased region" description="Polar residues" evidence="1">
    <location>
        <begin position="229"/>
        <end position="243"/>
    </location>
</feature>
<dbReference type="EMBL" id="CAJZBQ010000020">
    <property type="protein sequence ID" value="CAG9318295.1"/>
    <property type="molecule type" value="Genomic_DNA"/>
</dbReference>
<proteinExistence type="predicted"/>
<evidence type="ECO:0000256" key="1">
    <source>
        <dbReference type="SAM" id="MobiDB-lite"/>
    </source>
</evidence>
<keyword evidence="3" id="KW-1185">Reference proteome</keyword>
<organism evidence="2 3">
    <name type="scientific">Blepharisma stoltei</name>
    <dbReference type="NCBI Taxonomy" id="1481888"/>
    <lineage>
        <taxon>Eukaryota</taxon>
        <taxon>Sar</taxon>
        <taxon>Alveolata</taxon>
        <taxon>Ciliophora</taxon>
        <taxon>Postciliodesmatophora</taxon>
        <taxon>Heterotrichea</taxon>
        <taxon>Heterotrichida</taxon>
        <taxon>Blepharismidae</taxon>
        <taxon>Blepharisma</taxon>
    </lineage>
</organism>
<reference evidence="2" key="1">
    <citation type="submission" date="2021-09" db="EMBL/GenBank/DDBJ databases">
        <authorList>
            <consortium name="AG Swart"/>
            <person name="Singh M."/>
            <person name="Singh A."/>
            <person name="Seah K."/>
            <person name="Emmerich C."/>
        </authorList>
    </citation>
    <scope>NUCLEOTIDE SEQUENCE</scope>
    <source>
        <strain evidence="2">ATCC30299</strain>
    </source>
</reference>
<dbReference type="AlphaFoldDB" id="A0AAU9IYT7"/>
<evidence type="ECO:0000313" key="2">
    <source>
        <dbReference type="EMBL" id="CAG9318295.1"/>
    </source>
</evidence>
<accession>A0AAU9IYT7</accession>